<feature type="transmembrane region" description="Helical" evidence="1">
    <location>
        <begin position="41"/>
        <end position="61"/>
    </location>
</feature>
<organism evidence="2 3">
    <name type="scientific">Zemynaea arenosa</name>
    <dbReference type="NCBI Taxonomy" id="2561931"/>
    <lineage>
        <taxon>Bacteria</taxon>
        <taxon>Pseudomonadati</taxon>
        <taxon>Pseudomonadota</taxon>
        <taxon>Betaproteobacteria</taxon>
        <taxon>Burkholderiales</taxon>
        <taxon>Oxalobacteraceae</taxon>
        <taxon>Telluria group</taxon>
        <taxon>Zemynaea</taxon>
    </lineage>
</organism>
<protein>
    <submittedName>
        <fullName evidence="2">Uncharacterized protein</fullName>
    </submittedName>
</protein>
<dbReference type="AlphaFoldDB" id="A0A4Y9S5G1"/>
<dbReference type="EMBL" id="SPVF01000208">
    <property type="protein sequence ID" value="TFW16580.1"/>
    <property type="molecule type" value="Genomic_DNA"/>
</dbReference>
<reference evidence="2 3" key="1">
    <citation type="submission" date="2019-03" db="EMBL/GenBank/DDBJ databases">
        <title>Draft Genome Sequence of Massilia arenosa sp. nov., a Novel Massilia Species Isolated from a Sandy-loam Maize Soil.</title>
        <authorList>
            <person name="Raths R."/>
            <person name="Peta V."/>
            <person name="Bucking H."/>
        </authorList>
    </citation>
    <scope>NUCLEOTIDE SEQUENCE [LARGE SCALE GENOMIC DNA]</scope>
    <source>
        <strain evidence="2 3">MC02</strain>
    </source>
</reference>
<dbReference type="RefSeq" id="WP_135208250.1">
    <property type="nucleotide sequence ID" value="NZ_SPVF01000208.1"/>
</dbReference>
<keyword evidence="1" id="KW-0812">Transmembrane</keyword>
<comment type="caution">
    <text evidence="2">The sequence shown here is derived from an EMBL/GenBank/DDBJ whole genome shotgun (WGS) entry which is preliminary data.</text>
</comment>
<gene>
    <name evidence="2" type="ORF">E4L96_16180</name>
</gene>
<dbReference type="Proteomes" id="UP000298438">
    <property type="component" value="Unassembled WGS sequence"/>
</dbReference>
<name>A0A4Y9S5G1_9BURK</name>
<feature type="transmembrane region" description="Helical" evidence="1">
    <location>
        <begin position="12"/>
        <end position="35"/>
    </location>
</feature>
<sequence>MNTLLAVAATTTVRATLAIATAFVALGITVLSVLLANLAPIAALFASLLGFGTLVSAFAIARSGPRPQHSYR</sequence>
<evidence type="ECO:0000313" key="2">
    <source>
        <dbReference type="EMBL" id="TFW16580.1"/>
    </source>
</evidence>
<keyword evidence="3" id="KW-1185">Reference proteome</keyword>
<evidence type="ECO:0000313" key="3">
    <source>
        <dbReference type="Proteomes" id="UP000298438"/>
    </source>
</evidence>
<evidence type="ECO:0000256" key="1">
    <source>
        <dbReference type="SAM" id="Phobius"/>
    </source>
</evidence>
<accession>A0A4Y9S5G1</accession>
<keyword evidence="1" id="KW-0472">Membrane</keyword>
<proteinExistence type="predicted"/>
<keyword evidence="1" id="KW-1133">Transmembrane helix</keyword>